<protein>
    <submittedName>
        <fullName evidence="1">Putative secreted protein</fullName>
    </submittedName>
</protein>
<sequence length="78" mass="8352">MKSSTALEFMAALAGTAHSTICLLLLSRTLPLSATLYKLHRLGAISVMMKPSSDVSGAASPTRRRSWRALSFAEQASK</sequence>
<dbReference type="EMBL" id="GIFC01001870">
    <property type="protein sequence ID" value="MXU83953.1"/>
    <property type="molecule type" value="Transcribed_RNA"/>
</dbReference>
<evidence type="ECO:0000313" key="1">
    <source>
        <dbReference type="EMBL" id="MXU83953.1"/>
    </source>
</evidence>
<proteinExistence type="predicted"/>
<dbReference type="AlphaFoldDB" id="A0A6B0UCP2"/>
<organism evidence="1">
    <name type="scientific">Ixodes ricinus</name>
    <name type="common">Common tick</name>
    <name type="synonym">Acarus ricinus</name>
    <dbReference type="NCBI Taxonomy" id="34613"/>
    <lineage>
        <taxon>Eukaryota</taxon>
        <taxon>Metazoa</taxon>
        <taxon>Ecdysozoa</taxon>
        <taxon>Arthropoda</taxon>
        <taxon>Chelicerata</taxon>
        <taxon>Arachnida</taxon>
        <taxon>Acari</taxon>
        <taxon>Parasitiformes</taxon>
        <taxon>Ixodida</taxon>
        <taxon>Ixodoidea</taxon>
        <taxon>Ixodidae</taxon>
        <taxon>Ixodinae</taxon>
        <taxon>Ixodes</taxon>
    </lineage>
</organism>
<accession>A0A6B0UCP2</accession>
<name>A0A6B0UCP2_IXORI</name>
<reference evidence="1" key="1">
    <citation type="submission" date="2019-12" db="EMBL/GenBank/DDBJ databases">
        <title>An insight into the sialome of adult female Ixodes ricinus ticks feeding for 6 days.</title>
        <authorList>
            <person name="Perner J."/>
            <person name="Ribeiro J.M.C."/>
        </authorList>
    </citation>
    <scope>NUCLEOTIDE SEQUENCE</scope>
    <source>
        <strain evidence="1">Semi-engorged</strain>
        <tissue evidence="1">Salivary glands</tissue>
    </source>
</reference>